<dbReference type="InterPro" id="IPR003615">
    <property type="entry name" value="HNH_nuc"/>
</dbReference>
<gene>
    <name evidence="3" type="ORF">HF576_14445</name>
</gene>
<proteinExistence type="inferred from homology"/>
<sequence>MGDERTDDETFAVSPPADEYLGYLLDDVVSDHMDANRRLARRAVNIVEAVDFAERRPYVYTTADGELATKIAERAVVFDVSLRLQLGEKAVRDLIRLTRDARRWLPQLWRRAEEGYVALPLVDSTLAGAYRLLPAPDATKEEKDAAAAAVRELDSRADDWAVACTPAGFRSRLARLVEKLDARRADERHAMALRDRRVIVEHAGDGMSWVSALVPTLDAVAIKRRLTATAKHVAKDRAETRSRDQIRADLFSGWLRGAGTPTAVKTKVFVTVPVTLLAGGGDAPNPSVPVETAEIVGHGPIPPLVAKQLFLDAKAFRRLITDPVRGVVVDMDRRVYRSTGAQRDWIVLQHHLCTRDGCTRLAMEADIDHDVPWSQGGKTNLRLLRPLCPPDHGRRHQTTFAYRTRENGTVEVSTPTGYTTPEEPPF</sequence>
<dbReference type="SMART" id="SM00507">
    <property type="entry name" value="HNHc"/>
    <property type="match status" value="1"/>
</dbReference>
<dbReference type="InterPro" id="IPR002711">
    <property type="entry name" value="HNH"/>
</dbReference>
<comment type="similarity">
    <text evidence="1">Belongs to the Rv1128c/1148c/1588c/1702c/1945/3466 family.</text>
</comment>
<organism evidence="3 4">
    <name type="scientific">Microbacterium salsuginis</name>
    <dbReference type="NCBI Taxonomy" id="2722803"/>
    <lineage>
        <taxon>Bacteria</taxon>
        <taxon>Bacillati</taxon>
        <taxon>Actinomycetota</taxon>
        <taxon>Actinomycetes</taxon>
        <taxon>Micrococcales</taxon>
        <taxon>Microbacteriaceae</taxon>
        <taxon>Microbacterium</taxon>
    </lineage>
</organism>
<feature type="domain" description="HNH nuclease" evidence="2">
    <location>
        <begin position="341"/>
        <end position="393"/>
    </location>
</feature>
<dbReference type="Pfam" id="PF01844">
    <property type="entry name" value="HNH"/>
    <property type="match status" value="1"/>
</dbReference>
<dbReference type="CDD" id="cd00085">
    <property type="entry name" value="HNHc"/>
    <property type="match status" value="1"/>
</dbReference>
<name>A0ABX1KDE1_9MICO</name>
<keyword evidence="4" id="KW-1185">Reference proteome</keyword>
<dbReference type="RefSeq" id="WP_168913492.1">
    <property type="nucleotide sequence ID" value="NZ_JABACI010000004.1"/>
</dbReference>
<dbReference type="Proteomes" id="UP001429745">
    <property type="component" value="Unassembled WGS sequence"/>
</dbReference>
<protein>
    <submittedName>
        <fullName evidence="3">DUF222 domain-containing protein</fullName>
    </submittedName>
</protein>
<dbReference type="EMBL" id="JABACI010000004">
    <property type="protein sequence ID" value="NLP85049.1"/>
    <property type="molecule type" value="Genomic_DNA"/>
</dbReference>
<dbReference type="InterPro" id="IPR003870">
    <property type="entry name" value="DUF222"/>
</dbReference>
<dbReference type="Pfam" id="PF02720">
    <property type="entry name" value="DUF222"/>
    <property type="match status" value="1"/>
</dbReference>
<evidence type="ECO:0000313" key="3">
    <source>
        <dbReference type="EMBL" id="NLP85049.1"/>
    </source>
</evidence>
<comment type="caution">
    <text evidence="3">The sequence shown here is derived from an EMBL/GenBank/DDBJ whole genome shotgun (WGS) entry which is preliminary data.</text>
</comment>
<evidence type="ECO:0000313" key="4">
    <source>
        <dbReference type="Proteomes" id="UP001429745"/>
    </source>
</evidence>
<evidence type="ECO:0000259" key="2">
    <source>
        <dbReference type="SMART" id="SM00507"/>
    </source>
</evidence>
<reference evidence="3 4" key="1">
    <citation type="submission" date="2020-04" db="EMBL/GenBank/DDBJ databases">
        <title>CFH 90308 Microbacterium sp.</title>
        <authorList>
            <person name="Nie G."/>
            <person name="Ming H."/>
            <person name="Xia T."/>
        </authorList>
    </citation>
    <scope>NUCLEOTIDE SEQUENCE [LARGE SCALE GENOMIC DNA]</scope>
    <source>
        <strain evidence="3 4">CFH 90308</strain>
    </source>
</reference>
<accession>A0ABX1KDE1</accession>
<evidence type="ECO:0000256" key="1">
    <source>
        <dbReference type="ARBA" id="ARBA00023450"/>
    </source>
</evidence>